<keyword evidence="5" id="KW-1185">Reference proteome</keyword>
<dbReference type="PANTHER" id="PTHR21660:SF1">
    <property type="entry name" value="ACYL-COENZYME A THIOESTERASE 13"/>
    <property type="match status" value="1"/>
</dbReference>
<name>A0AAV3U429_9ALTE</name>
<evidence type="ECO:0000256" key="2">
    <source>
        <dbReference type="ARBA" id="ARBA00022801"/>
    </source>
</evidence>
<dbReference type="Gene3D" id="3.10.129.10">
    <property type="entry name" value="Hotdog Thioesterase"/>
    <property type="match status" value="1"/>
</dbReference>
<evidence type="ECO:0000259" key="3">
    <source>
        <dbReference type="Pfam" id="PF03061"/>
    </source>
</evidence>
<evidence type="ECO:0000313" key="5">
    <source>
        <dbReference type="Proteomes" id="UP001409585"/>
    </source>
</evidence>
<dbReference type="PANTHER" id="PTHR21660">
    <property type="entry name" value="THIOESTERASE SUPERFAMILY MEMBER-RELATED"/>
    <property type="match status" value="1"/>
</dbReference>
<evidence type="ECO:0000313" key="4">
    <source>
        <dbReference type="EMBL" id="GAA4946101.1"/>
    </source>
</evidence>
<sequence length="147" mass="15994">MAETKTITQEQLLAEGWQCFDNLAGFTVSVGPLWRKFNEQGHPIAMGIFVTEAQTNNHIGTLHGGALMTFADMALGSSVVASLGEERFKAVTTALNTQFVSVAKVGDFVFCEPEIVSQKKKLLFVRGVIQTNERVIGNCDGIWSVLS</sequence>
<dbReference type="InterPro" id="IPR006683">
    <property type="entry name" value="Thioestr_dom"/>
</dbReference>
<comment type="similarity">
    <text evidence="1">Belongs to the thioesterase PaaI family.</text>
</comment>
<dbReference type="InterPro" id="IPR029069">
    <property type="entry name" value="HotDog_dom_sf"/>
</dbReference>
<protein>
    <submittedName>
        <fullName evidence="4">PaaI family thioesterase</fullName>
    </submittedName>
</protein>
<organism evidence="4 5">
    <name type="scientific">Halioxenophilus aromaticivorans</name>
    <dbReference type="NCBI Taxonomy" id="1306992"/>
    <lineage>
        <taxon>Bacteria</taxon>
        <taxon>Pseudomonadati</taxon>
        <taxon>Pseudomonadota</taxon>
        <taxon>Gammaproteobacteria</taxon>
        <taxon>Alteromonadales</taxon>
        <taxon>Alteromonadaceae</taxon>
        <taxon>Halioxenophilus</taxon>
    </lineage>
</organism>
<feature type="domain" description="Thioesterase" evidence="3">
    <location>
        <begin position="60"/>
        <end position="132"/>
    </location>
</feature>
<dbReference type="RefSeq" id="WP_345422987.1">
    <property type="nucleotide sequence ID" value="NZ_AP031496.1"/>
</dbReference>
<dbReference type="AlphaFoldDB" id="A0AAV3U429"/>
<dbReference type="InterPro" id="IPR039298">
    <property type="entry name" value="ACOT13"/>
</dbReference>
<comment type="caution">
    <text evidence="4">The sequence shown here is derived from an EMBL/GenBank/DDBJ whole genome shotgun (WGS) entry which is preliminary data.</text>
</comment>
<accession>A0AAV3U429</accession>
<dbReference type="CDD" id="cd03443">
    <property type="entry name" value="PaaI_thioesterase"/>
    <property type="match status" value="1"/>
</dbReference>
<proteinExistence type="inferred from homology"/>
<keyword evidence="2" id="KW-0378">Hydrolase</keyword>
<reference evidence="5" key="1">
    <citation type="journal article" date="2019" name="Int. J. Syst. Evol. Microbiol.">
        <title>The Global Catalogue of Microorganisms (GCM) 10K type strain sequencing project: providing services to taxonomists for standard genome sequencing and annotation.</title>
        <authorList>
            <consortium name="The Broad Institute Genomics Platform"/>
            <consortium name="The Broad Institute Genome Sequencing Center for Infectious Disease"/>
            <person name="Wu L."/>
            <person name="Ma J."/>
        </authorList>
    </citation>
    <scope>NUCLEOTIDE SEQUENCE [LARGE SCALE GENOMIC DNA]</scope>
    <source>
        <strain evidence="5">JCM 19134</strain>
    </source>
</reference>
<dbReference type="Pfam" id="PF03061">
    <property type="entry name" value="4HBT"/>
    <property type="match status" value="1"/>
</dbReference>
<evidence type="ECO:0000256" key="1">
    <source>
        <dbReference type="ARBA" id="ARBA00008324"/>
    </source>
</evidence>
<dbReference type="Proteomes" id="UP001409585">
    <property type="component" value="Unassembled WGS sequence"/>
</dbReference>
<gene>
    <name evidence="4" type="ORF">GCM10025791_26730</name>
</gene>
<dbReference type="GO" id="GO:0047617">
    <property type="term" value="F:fatty acyl-CoA hydrolase activity"/>
    <property type="evidence" value="ECO:0007669"/>
    <property type="project" value="InterPro"/>
</dbReference>
<dbReference type="EMBL" id="BAABLX010000024">
    <property type="protein sequence ID" value="GAA4946101.1"/>
    <property type="molecule type" value="Genomic_DNA"/>
</dbReference>
<dbReference type="SUPFAM" id="SSF54637">
    <property type="entry name" value="Thioesterase/thiol ester dehydrase-isomerase"/>
    <property type="match status" value="1"/>
</dbReference>